<dbReference type="Proteomes" id="UP000760472">
    <property type="component" value="Unassembled WGS sequence"/>
</dbReference>
<comment type="caution">
    <text evidence="2">The sequence shown here is derived from an EMBL/GenBank/DDBJ whole genome shotgun (WGS) entry which is preliminary data.</text>
</comment>
<dbReference type="Gene3D" id="1.10.10.1100">
    <property type="entry name" value="BFD-like [2Fe-2S]-binding domain"/>
    <property type="match status" value="1"/>
</dbReference>
<dbReference type="InterPro" id="IPR041854">
    <property type="entry name" value="BFD-like_2Fe2S-bd_dom_sf"/>
</dbReference>
<reference evidence="2 3" key="1">
    <citation type="submission" date="2021-02" db="EMBL/GenBank/DDBJ databases">
        <title>A novel species of genus Amphritea isolated from a fishpond in China.</title>
        <authorList>
            <person name="Lu H."/>
        </authorList>
    </citation>
    <scope>NUCLEOTIDE SEQUENCE [LARGE SCALE GENOMIC DNA]</scope>
    <source>
        <strain evidence="2 3">RP18W</strain>
    </source>
</reference>
<name>A0ABS2W8L2_9GAMM</name>
<protein>
    <submittedName>
        <fullName evidence="2">(2Fe-2S)-binding protein</fullName>
    </submittedName>
</protein>
<evidence type="ECO:0000313" key="3">
    <source>
        <dbReference type="Proteomes" id="UP000760472"/>
    </source>
</evidence>
<dbReference type="RefSeq" id="WP_205213728.1">
    <property type="nucleotide sequence ID" value="NZ_JAFFZP010000017.1"/>
</dbReference>
<feature type="domain" description="BFD-like [2Fe-2S]-binding" evidence="1">
    <location>
        <begin position="17"/>
        <end position="61"/>
    </location>
</feature>
<accession>A0ABS2W8L2</accession>
<dbReference type="InterPro" id="IPR007419">
    <property type="entry name" value="BFD-like_2Fe2S-bd_dom"/>
</dbReference>
<evidence type="ECO:0000259" key="1">
    <source>
        <dbReference type="Pfam" id="PF04324"/>
    </source>
</evidence>
<evidence type="ECO:0000313" key="2">
    <source>
        <dbReference type="EMBL" id="MBN0988045.1"/>
    </source>
</evidence>
<gene>
    <name evidence="2" type="ORF">JW498_11770</name>
</gene>
<dbReference type="Pfam" id="PF04324">
    <property type="entry name" value="Fer2_BFD"/>
    <property type="match status" value="1"/>
</dbReference>
<organism evidence="2 3">
    <name type="scientific">Amphritea pacifica</name>
    <dbReference type="NCBI Taxonomy" id="2811233"/>
    <lineage>
        <taxon>Bacteria</taxon>
        <taxon>Pseudomonadati</taxon>
        <taxon>Pseudomonadota</taxon>
        <taxon>Gammaproteobacteria</taxon>
        <taxon>Oceanospirillales</taxon>
        <taxon>Oceanospirillaceae</taxon>
        <taxon>Amphritea</taxon>
    </lineage>
</organism>
<keyword evidence="3" id="KW-1185">Reference proteome</keyword>
<sequence length="73" mass="8235">MGTPALRPTFDTTDTWVCACRNIRRQTFIDILKQQQLTTIEAVRQATAINTACGLCYETVQAQPDELNSRCDQ</sequence>
<proteinExistence type="predicted"/>
<dbReference type="EMBL" id="JAFFZP010000017">
    <property type="protein sequence ID" value="MBN0988045.1"/>
    <property type="molecule type" value="Genomic_DNA"/>
</dbReference>